<dbReference type="Pfam" id="PF08761">
    <property type="entry name" value="dUTPase_2"/>
    <property type="match status" value="2"/>
</dbReference>
<dbReference type="AlphaFoldDB" id="A0A150L5U7"/>
<dbReference type="GO" id="GO:0004170">
    <property type="term" value="F:dUTP diphosphatase activity"/>
    <property type="evidence" value="ECO:0007669"/>
    <property type="project" value="UniProtKB-EC"/>
</dbReference>
<organism evidence="1 2">
    <name type="scientific">Saccharococcus caldoxylosilyticus</name>
    <dbReference type="NCBI Taxonomy" id="81408"/>
    <lineage>
        <taxon>Bacteria</taxon>
        <taxon>Bacillati</taxon>
        <taxon>Bacillota</taxon>
        <taxon>Bacilli</taxon>
        <taxon>Bacillales</taxon>
        <taxon>Anoxybacillaceae</taxon>
        <taxon>Saccharococcus</taxon>
    </lineage>
</organism>
<sequence length="209" mass="24563">MNLQKLFDMQRKLDEHIEREHPRKPDEDRLAKKILALQVELGELANEARFFKYWSHDQEPRNLGVPLPCEHCEGTGRDGYEPLANCWCCGGTGLSEKRNISPLLEEFVDCLHFLLSIGNDINMNEVYEDYEPKPLYFGDGDILGQFIVVYDWINSLYFHRHEDVNGEIYDLVFAYFLGLGEMLGFSWEEVEQAYMKKNEENHSRQERGY</sequence>
<dbReference type="InterPro" id="IPR016947">
    <property type="entry name" value="UCP030140"/>
</dbReference>
<evidence type="ECO:0000313" key="1">
    <source>
        <dbReference type="EMBL" id="KYD07665.1"/>
    </source>
</evidence>
<dbReference type="Proteomes" id="UP000075455">
    <property type="component" value="Unassembled WGS sequence"/>
</dbReference>
<dbReference type="STRING" id="81408.B4119_3416"/>
<dbReference type="PIRSF" id="PIRSF030140">
    <property type="entry name" value="UCP030140"/>
    <property type="match status" value="1"/>
</dbReference>
<dbReference type="SUPFAM" id="SSF57938">
    <property type="entry name" value="DnaJ/Hsp40 cysteine-rich domain"/>
    <property type="match status" value="1"/>
</dbReference>
<proteinExistence type="predicted"/>
<dbReference type="InterPro" id="IPR014871">
    <property type="entry name" value="dUTPase/dCTP_pyrophosphatase"/>
</dbReference>
<dbReference type="CDD" id="cd11527">
    <property type="entry name" value="NTP-PPase_dUTPase"/>
    <property type="match status" value="1"/>
</dbReference>
<reference evidence="1 2" key="1">
    <citation type="submission" date="2016-01" db="EMBL/GenBank/DDBJ databases">
        <title>Draft Genome Sequences of Seven Thermophilic Sporeformers Isolated from Foods.</title>
        <authorList>
            <person name="Berendsen E.M."/>
            <person name="Wells-Bennik M.H."/>
            <person name="Krawcyk A.O."/>
            <person name="De Jong A."/>
            <person name="Holsappel S."/>
            <person name="Eijlander R.T."/>
            <person name="Kuipers O.P."/>
        </authorList>
    </citation>
    <scope>NUCLEOTIDE SEQUENCE [LARGE SCALE GENOMIC DNA]</scope>
    <source>
        <strain evidence="1 2">B4119</strain>
    </source>
</reference>
<dbReference type="EC" id="3.6.1.23" evidence="1"/>
<dbReference type="Gene3D" id="1.10.4010.10">
    <property type="entry name" value="Type II deoxyuridine triphosphatase"/>
    <property type="match status" value="1"/>
</dbReference>
<dbReference type="InterPro" id="IPR036410">
    <property type="entry name" value="HSP_DnaJ_Cys-rich_dom_sf"/>
</dbReference>
<dbReference type="RefSeq" id="WP_061580080.1">
    <property type="nucleotide sequence ID" value="NZ_LQYS01000114.1"/>
</dbReference>
<evidence type="ECO:0000313" key="2">
    <source>
        <dbReference type="Proteomes" id="UP000075455"/>
    </source>
</evidence>
<dbReference type="PATRIC" id="fig|81408.3.peg.961"/>
<protein>
    <submittedName>
        <fullName evidence="1">Dimeric dUTPase</fullName>
        <ecNumber evidence="1">3.6.1.23</ecNumber>
    </submittedName>
</protein>
<accession>A0A150L5U7</accession>
<comment type="caution">
    <text evidence="1">The sequence shown here is derived from an EMBL/GenBank/DDBJ whole genome shotgun (WGS) entry which is preliminary data.</text>
</comment>
<name>A0A150L5U7_9BACL</name>
<keyword evidence="1" id="KW-0378">Hydrolase</keyword>
<dbReference type="SUPFAM" id="SSF101386">
    <property type="entry name" value="all-alpha NTP pyrophosphatases"/>
    <property type="match status" value="1"/>
</dbReference>
<gene>
    <name evidence="1" type="ORF">B4119_3416</name>
</gene>
<dbReference type="EMBL" id="LQYS01000114">
    <property type="protein sequence ID" value="KYD07665.1"/>
    <property type="molecule type" value="Genomic_DNA"/>
</dbReference>